<evidence type="ECO:0000256" key="7">
    <source>
        <dbReference type="RuleBase" id="RU004326"/>
    </source>
</evidence>
<dbReference type="GO" id="GO:0000287">
    <property type="term" value="F:magnesium ion binding"/>
    <property type="evidence" value="ECO:0007669"/>
    <property type="project" value="InterPro"/>
</dbReference>
<dbReference type="Pfam" id="PF00408">
    <property type="entry name" value="PGM_PMM_IV"/>
    <property type="match status" value="1"/>
</dbReference>
<dbReference type="InterPro" id="IPR016066">
    <property type="entry name" value="A-D-PHexomutase_CS"/>
</dbReference>
<dbReference type="InterPro" id="IPR005841">
    <property type="entry name" value="Alpha-D-phosphohexomutase_SF"/>
</dbReference>
<comment type="cofactor">
    <cofactor evidence="1">
        <name>Mg(2+)</name>
        <dbReference type="ChEBI" id="CHEBI:18420"/>
    </cofactor>
</comment>
<dbReference type="InterPro" id="IPR005845">
    <property type="entry name" value="A-D-PHexomutase_a/b/a-II"/>
</dbReference>
<evidence type="ECO:0000256" key="6">
    <source>
        <dbReference type="ARBA" id="ARBA00023235"/>
    </source>
</evidence>
<evidence type="ECO:0000256" key="2">
    <source>
        <dbReference type="ARBA" id="ARBA00010231"/>
    </source>
</evidence>
<dbReference type="GO" id="GO:0005975">
    <property type="term" value="P:carbohydrate metabolic process"/>
    <property type="evidence" value="ECO:0007669"/>
    <property type="project" value="InterPro"/>
</dbReference>
<dbReference type="SUPFAM" id="SSF53738">
    <property type="entry name" value="Phosphoglucomutase, first 3 domains"/>
    <property type="match status" value="3"/>
</dbReference>
<dbReference type="RefSeq" id="WP_073040517.1">
    <property type="nucleotide sequence ID" value="NZ_FQVB01000029.1"/>
</dbReference>
<dbReference type="Gene3D" id="3.40.120.10">
    <property type="entry name" value="Alpha-D-Glucose-1,6-Bisphosphate, subunit A, domain 3"/>
    <property type="match status" value="3"/>
</dbReference>
<organism evidence="12 13">
    <name type="scientific">Desulfacinum infernum DSM 9756</name>
    <dbReference type="NCBI Taxonomy" id="1121391"/>
    <lineage>
        <taxon>Bacteria</taxon>
        <taxon>Pseudomonadati</taxon>
        <taxon>Thermodesulfobacteriota</taxon>
        <taxon>Syntrophobacteria</taxon>
        <taxon>Syntrophobacterales</taxon>
        <taxon>Syntrophobacteraceae</taxon>
        <taxon>Desulfacinum</taxon>
    </lineage>
</organism>
<dbReference type="SUPFAM" id="SSF55957">
    <property type="entry name" value="Phosphoglucomutase, C-terminal domain"/>
    <property type="match status" value="1"/>
</dbReference>
<feature type="domain" description="Alpha-D-phosphohexomutase alpha/beta/alpha" evidence="10">
    <location>
        <begin position="150"/>
        <end position="247"/>
    </location>
</feature>
<dbReference type="PRINTS" id="PR00509">
    <property type="entry name" value="PGMPMM"/>
</dbReference>
<evidence type="ECO:0000256" key="1">
    <source>
        <dbReference type="ARBA" id="ARBA00001946"/>
    </source>
</evidence>
<dbReference type="InterPro" id="IPR036900">
    <property type="entry name" value="A-D-PHexomutase_C_sf"/>
</dbReference>
<dbReference type="CDD" id="cd03089">
    <property type="entry name" value="PMM_PGM"/>
    <property type="match status" value="1"/>
</dbReference>
<evidence type="ECO:0000256" key="4">
    <source>
        <dbReference type="ARBA" id="ARBA00022723"/>
    </source>
</evidence>
<dbReference type="Pfam" id="PF02880">
    <property type="entry name" value="PGM_PMM_III"/>
    <property type="match status" value="1"/>
</dbReference>
<evidence type="ECO:0000259" key="11">
    <source>
        <dbReference type="Pfam" id="PF02880"/>
    </source>
</evidence>
<keyword evidence="3" id="KW-0597">Phosphoprotein</keyword>
<accession>A0A1M5EYS7</accession>
<feature type="domain" description="Alpha-D-phosphohexomutase alpha/beta/alpha" evidence="11">
    <location>
        <begin position="252"/>
        <end position="361"/>
    </location>
</feature>
<dbReference type="InterPro" id="IPR016055">
    <property type="entry name" value="A-D-PHexomutase_a/b/a-I/II/III"/>
</dbReference>
<keyword evidence="5 7" id="KW-0460">Magnesium</keyword>
<dbReference type="EMBL" id="FQVB01000029">
    <property type="protein sequence ID" value="SHF84460.1"/>
    <property type="molecule type" value="Genomic_DNA"/>
</dbReference>
<dbReference type="AlphaFoldDB" id="A0A1M5EYS7"/>
<dbReference type="Pfam" id="PF02878">
    <property type="entry name" value="PGM_PMM_I"/>
    <property type="match status" value="1"/>
</dbReference>
<dbReference type="InterPro" id="IPR005846">
    <property type="entry name" value="A-D-PHexomutase_a/b/a-III"/>
</dbReference>
<evidence type="ECO:0000313" key="13">
    <source>
        <dbReference type="Proteomes" id="UP000184076"/>
    </source>
</evidence>
<dbReference type="GO" id="GO:0016868">
    <property type="term" value="F:intramolecular phosphotransferase activity"/>
    <property type="evidence" value="ECO:0007669"/>
    <property type="project" value="InterPro"/>
</dbReference>
<dbReference type="Gene3D" id="3.30.310.50">
    <property type="entry name" value="Alpha-D-phosphohexomutase, C-terminal domain"/>
    <property type="match status" value="1"/>
</dbReference>
<evidence type="ECO:0000313" key="12">
    <source>
        <dbReference type="EMBL" id="SHF84460.1"/>
    </source>
</evidence>
<name>A0A1M5EYS7_9BACT</name>
<dbReference type="InterPro" id="IPR005843">
    <property type="entry name" value="A-D-PHexomutase_C"/>
</dbReference>
<protein>
    <submittedName>
        <fullName evidence="12">Phosphomannomutase</fullName>
    </submittedName>
</protein>
<dbReference type="Proteomes" id="UP000184076">
    <property type="component" value="Unassembled WGS sequence"/>
</dbReference>
<keyword evidence="4 7" id="KW-0479">Metal-binding</keyword>
<dbReference type="PANTHER" id="PTHR43771">
    <property type="entry name" value="PHOSPHOMANNOMUTASE"/>
    <property type="match status" value="1"/>
</dbReference>
<feature type="domain" description="Alpha-D-phosphohexomutase C-terminal" evidence="8">
    <location>
        <begin position="367"/>
        <end position="440"/>
    </location>
</feature>
<dbReference type="PANTHER" id="PTHR43771:SF2">
    <property type="entry name" value="PHOSPHOMANNOMUTASE_PHOSPHOGLUCOMUTASE"/>
    <property type="match status" value="1"/>
</dbReference>
<gene>
    <name evidence="12" type="ORF">SAMN02745206_02766</name>
</gene>
<feature type="domain" description="Alpha-D-phosphohexomutase alpha/beta/alpha" evidence="9">
    <location>
        <begin position="4"/>
        <end position="134"/>
    </location>
</feature>
<evidence type="ECO:0000259" key="10">
    <source>
        <dbReference type="Pfam" id="PF02879"/>
    </source>
</evidence>
<sequence>MDPRTFREYDIRGLVDKEIHDQDVVLLGKAFGTYMADQGKSRIVVGRDCRLSSNKYRDLLMEGLLSTGMDVVDVGVCPTPLLYFAIRHLDREGGVMITASHNPPEYNGFKICNGYDTISGAEIQKLKAVMDAGQFAAGSGSVSSYDIVSPYMDYVAGNIRLNRPLRVGVDAGNAVGGPVAVPLLERLGCTVYPIYCDMDGTFPNHEPDPTVLENLRDLIDLVRREKLDVGVAYDGDCDRLGVVDHEGNVVYGDKLMIIFAREILSRKPGAVFISEVKCSKTLYDDIEKHGGKAIMWRTGHSLIKAKMKEVGADLAGEMSGHMFFKDRYFGFDDGIYASCRLLEILANSGKTIPELLEGVPKTVTTPEIRVDCPDDEKFTVVEKAVAYFKREGYHVIDVDGARIVFPDGWGLVRASNTQPVLVLRYEAETEERLKEIQDLIEGTIEKIKAGAI</sequence>
<evidence type="ECO:0000259" key="9">
    <source>
        <dbReference type="Pfam" id="PF02878"/>
    </source>
</evidence>
<dbReference type="OrthoDB" id="9806956at2"/>
<dbReference type="InterPro" id="IPR005844">
    <property type="entry name" value="A-D-PHexomutase_a/b/a-I"/>
</dbReference>
<evidence type="ECO:0000256" key="3">
    <source>
        <dbReference type="ARBA" id="ARBA00022553"/>
    </source>
</evidence>
<evidence type="ECO:0000259" key="8">
    <source>
        <dbReference type="Pfam" id="PF00408"/>
    </source>
</evidence>
<comment type="similarity">
    <text evidence="2 7">Belongs to the phosphohexose mutase family.</text>
</comment>
<evidence type="ECO:0000256" key="5">
    <source>
        <dbReference type="ARBA" id="ARBA00022842"/>
    </source>
</evidence>
<keyword evidence="6" id="KW-0413">Isomerase</keyword>
<proteinExistence type="inferred from homology"/>
<reference evidence="13" key="1">
    <citation type="submission" date="2016-11" db="EMBL/GenBank/DDBJ databases">
        <authorList>
            <person name="Varghese N."/>
            <person name="Submissions S."/>
        </authorList>
    </citation>
    <scope>NUCLEOTIDE SEQUENCE [LARGE SCALE GENOMIC DNA]</scope>
    <source>
        <strain evidence="13">DSM 9756</strain>
    </source>
</reference>
<dbReference type="Pfam" id="PF02879">
    <property type="entry name" value="PGM_PMM_II"/>
    <property type="match status" value="1"/>
</dbReference>
<dbReference type="PROSITE" id="PS00710">
    <property type="entry name" value="PGM_PMM"/>
    <property type="match status" value="1"/>
</dbReference>
<dbReference type="STRING" id="1121391.SAMN02745206_02766"/>
<keyword evidence="13" id="KW-1185">Reference proteome</keyword>